<dbReference type="PROSITE" id="PS01081">
    <property type="entry name" value="HTH_TETR_1"/>
    <property type="match status" value="1"/>
</dbReference>
<dbReference type="InterPro" id="IPR009057">
    <property type="entry name" value="Homeodomain-like_sf"/>
</dbReference>
<dbReference type="PRINTS" id="PR00455">
    <property type="entry name" value="HTHTETR"/>
</dbReference>
<dbReference type="GO" id="GO:0000976">
    <property type="term" value="F:transcription cis-regulatory region binding"/>
    <property type="evidence" value="ECO:0007669"/>
    <property type="project" value="TreeGrafter"/>
</dbReference>
<accession>A0A660L109</accession>
<dbReference type="PANTHER" id="PTHR30055">
    <property type="entry name" value="HTH-TYPE TRANSCRIPTIONAL REGULATOR RUTR"/>
    <property type="match status" value="1"/>
</dbReference>
<proteinExistence type="predicted"/>
<evidence type="ECO:0000256" key="3">
    <source>
        <dbReference type="ARBA" id="ARBA00023163"/>
    </source>
</evidence>
<feature type="DNA-binding region" description="H-T-H motif" evidence="4">
    <location>
        <begin position="31"/>
        <end position="50"/>
    </location>
</feature>
<feature type="domain" description="HTH tetR-type" evidence="5">
    <location>
        <begin position="8"/>
        <end position="68"/>
    </location>
</feature>
<comment type="caution">
    <text evidence="6">The sequence shown here is derived from an EMBL/GenBank/DDBJ whole genome shotgun (WGS) entry which is preliminary data.</text>
</comment>
<sequence length="192" mass="20809">MVIARWEPNARRRLQDAALDLFAERGYEQTTTAEIAAAAGLTERTFFRHFADKREVLFAGEAAMQAALVAGVRDADRDPLAHGLDAVAAELEPRREELRRRAGLIASHPALRERELIKQADTAQALAAALRDRGVAAREAELSAPVAIALLSVAYDRWLAAEAGTLREQLAEARAQLAGAIRMFPANTSVGS</sequence>
<name>A0A660L109_9ACTN</name>
<dbReference type="EMBL" id="RBIL01000002">
    <property type="protein sequence ID" value="RKQ87118.1"/>
    <property type="molecule type" value="Genomic_DNA"/>
</dbReference>
<dbReference type="PROSITE" id="PS50977">
    <property type="entry name" value="HTH_TETR_2"/>
    <property type="match status" value="1"/>
</dbReference>
<evidence type="ECO:0000256" key="4">
    <source>
        <dbReference type="PROSITE-ProRule" id="PRU00335"/>
    </source>
</evidence>
<evidence type="ECO:0000256" key="2">
    <source>
        <dbReference type="ARBA" id="ARBA00023125"/>
    </source>
</evidence>
<evidence type="ECO:0000313" key="7">
    <source>
        <dbReference type="Proteomes" id="UP000278962"/>
    </source>
</evidence>
<dbReference type="PANTHER" id="PTHR30055:SF238">
    <property type="entry name" value="MYCOFACTOCIN BIOSYNTHESIS TRANSCRIPTIONAL REGULATOR MFTR-RELATED"/>
    <property type="match status" value="1"/>
</dbReference>
<dbReference type="RefSeq" id="WP_211340145.1">
    <property type="nucleotide sequence ID" value="NZ_RBIL01000002.1"/>
</dbReference>
<dbReference type="InterPro" id="IPR001647">
    <property type="entry name" value="HTH_TetR"/>
</dbReference>
<keyword evidence="1" id="KW-0805">Transcription regulation</keyword>
<organism evidence="6 7">
    <name type="scientific">Solirubrobacter pauli</name>
    <dbReference type="NCBI Taxonomy" id="166793"/>
    <lineage>
        <taxon>Bacteria</taxon>
        <taxon>Bacillati</taxon>
        <taxon>Actinomycetota</taxon>
        <taxon>Thermoleophilia</taxon>
        <taxon>Solirubrobacterales</taxon>
        <taxon>Solirubrobacteraceae</taxon>
        <taxon>Solirubrobacter</taxon>
    </lineage>
</organism>
<dbReference type="Pfam" id="PF00440">
    <property type="entry name" value="TetR_N"/>
    <property type="match status" value="1"/>
</dbReference>
<protein>
    <submittedName>
        <fullName evidence="6">TetR family transcriptional regulator</fullName>
    </submittedName>
</protein>
<keyword evidence="3" id="KW-0804">Transcription</keyword>
<keyword evidence="2 4" id="KW-0238">DNA-binding</keyword>
<evidence type="ECO:0000259" key="5">
    <source>
        <dbReference type="PROSITE" id="PS50977"/>
    </source>
</evidence>
<keyword evidence="7" id="KW-1185">Reference proteome</keyword>
<dbReference type="InterPro" id="IPR050109">
    <property type="entry name" value="HTH-type_TetR-like_transc_reg"/>
</dbReference>
<gene>
    <name evidence="6" type="ORF">C8N24_5138</name>
</gene>
<dbReference type="AlphaFoldDB" id="A0A660L109"/>
<dbReference type="Proteomes" id="UP000278962">
    <property type="component" value="Unassembled WGS sequence"/>
</dbReference>
<dbReference type="GO" id="GO:0003700">
    <property type="term" value="F:DNA-binding transcription factor activity"/>
    <property type="evidence" value="ECO:0007669"/>
    <property type="project" value="TreeGrafter"/>
</dbReference>
<dbReference type="SUPFAM" id="SSF46689">
    <property type="entry name" value="Homeodomain-like"/>
    <property type="match status" value="1"/>
</dbReference>
<evidence type="ECO:0000313" key="6">
    <source>
        <dbReference type="EMBL" id="RKQ87118.1"/>
    </source>
</evidence>
<evidence type="ECO:0000256" key="1">
    <source>
        <dbReference type="ARBA" id="ARBA00023015"/>
    </source>
</evidence>
<dbReference type="InterPro" id="IPR023772">
    <property type="entry name" value="DNA-bd_HTH_TetR-type_CS"/>
</dbReference>
<dbReference type="Gene3D" id="1.10.357.10">
    <property type="entry name" value="Tetracycline Repressor, domain 2"/>
    <property type="match status" value="1"/>
</dbReference>
<reference evidence="6 7" key="1">
    <citation type="submission" date="2018-10" db="EMBL/GenBank/DDBJ databases">
        <title>Genomic Encyclopedia of Archaeal and Bacterial Type Strains, Phase II (KMG-II): from individual species to whole genera.</title>
        <authorList>
            <person name="Goeker M."/>
        </authorList>
    </citation>
    <scope>NUCLEOTIDE SEQUENCE [LARGE SCALE GENOMIC DNA]</scope>
    <source>
        <strain evidence="6 7">DSM 14954</strain>
    </source>
</reference>